<organism evidence="1 2">
    <name type="scientific">Strongylus vulgaris</name>
    <name type="common">Blood worm</name>
    <dbReference type="NCBI Taxonomy" id="40348"/>
    <lineage>
        <taxon>Eukaryota</taxon>
        <taxon>Metazoa</taxon>
        <taxon>Ecdysozoa</taxon>
        <taxon>Nematoda</taxon>
        <taxon>Chromadorea</taxon>
        <taxon>Rhabditida</taxon>
        <taxon>Rhabditina</taxon>
        <taxon>Rhabditomorpha</taxon>
        <taxon>Strongyloidea</taxon>
        <taxon>Strongylidae</taxon>
        <taxon>Strongylus</taxon>
    </lineage>
</organism>
<dbReference type="AlphaFoldDB" id="A0A3P7IBV1"/>
<sequence>MCRGRAPPSGARWCPLCAVAVDDNKEAWKSHLSEHCYNNLRRSGPDIELDTVPGIVEKKKTRPPSAVSTKVVSGGRMIDADKLVAALQADLERGHTLQLRT</sequence>
<protein>
    <submittedName>
        <fullName evidence="1">Uncharacterized protein</fullName>
    </submittedName>
</protein>
<reference evidence="1" key="1">
    <citation type="submission" date="2018-11" db="EMBL/GenBank/DDBJ databases">
        <authorList>
            <consortium name="Pathogen Informatics"/>
        </authorList>
    </citation>
    <scope>NUCLEOTIDE SEQUENCE [LARGE SCALE GENOMIC DNA]</scope>
</reference>
<dbReference type="OrthoDB" id="66599at2759"/>
<accession>A0A3P7IBV1</accession>
<dbReference type="EMBL" id="UYYB01015683">
    <property type="protein sequence ID" value="VDM70340.1"/>
    <property type="molecule type" value="Genomic_DNA"/>
</dbReference>
<keyword evidence="2" id="KW-1185">Reference proteome</keyword>
<evidence type="ECO:0000313" key="2">
    <source>
        <dbReference type="Proteomes" id="UP000270094"/>
    </source>
</evidence>
<gene>
    <name evidence="1" type="ORF">SVUK_LOCUS5338</name>
</gene>
<evidence type="ECO:0000313" key="1">
    <source>
        <dbReference type="EMBL" id="VDM70340.1"/>
    </source>
</evidence>
<name>A0A3P7IBV1_STRVU</name>
<dbReference type="Proteomes" id="UP000270094">
    <property type="component" value="Unassembled WGS sequence"/>
</dbReference>
<proteinExistence type="predicted"/>